<feature type="compositionally biased region" description="Low complexity" evidence="1">
    <location>
        <begin position="57"/>
        <end position="66"/>
    </location>
</feature>
<feature type="compositionally biased region" description="Basic and acidic residues" evidence="1">
    <location>
        <begin position="1"/>
        <end position="17"/>
    </location>
</feature>
<evidence type="ECO:0000313" key="2">
    <source>
        <dbReference type="EMBL" id="BAU32585.1"/>
    </source>
</evidence>
<dbReference type="RefSeq" id="WP_150129234.1">
    <property type="nucleotide sequence ID" value="NZ_AP017315.1"/>
</dbReference>
<name>A0A0U5B9U3_9MICO</name>
<dbReference type="KEGG" id="malk:MalAC0309_1737"/>
<dbReference type="EMBL" id="AP017315">
    <property type="protein sequence ID" value="BAU32585.1"/>
    <property type="molecule type" value="Genomic_DNA"/>
</dbReference>
<dbReference type="AlphaFoldDB" id="A0A0U5B9U3"/>
<feature type="compositionally biased region" description="Gly residues" evidence="1">
    <location>
        <begin position="46"/>
        <end position="56"/>
    </location>
</feature>
<feature type="compositionally biased region" description="Acidic residues" evidence="1">
    <location>
        <begin position="26"/>
        <end position="36"/>
    </location>
</feature>
<organism evidence="2 3">
    <name type="scientific">Microcella alkaliphila</name>
    <dbReference type="NCBI Taxonomy" id="279828"/>
    <lineage>
        <taxon>Bacteria</taxon>
        <taxon>Bacillati</taxon>
        <taxon>Actinomycetota</taxon>
        <taxon>Actinomycetes</taxon>
        <taxon>Micrococcales</taxon>
        <taxon>Microbacteriaceae</taxon>
        <taxon>Microcella</taxon>
    </lineage>
</organism>
<reference evidence="3" key="1">
    <citation type="submission" date="2015-12" db="EMBL/GenBank/DDBJ databases">
        <authorList>
            <person name="Shamseldin A."/>
            <person name="Moawad H."/>
            <person name="Abd El-Rahim W.M."/>
            <person name="Sadowsky M.J."/>
        </authorList>
    </citation>
    <scope>NUCLEOTIDE SEQUENCE [LARGE SCALE GENOMIC DNA]</scope>
    <source>
        <strain evidence="3">JAM AC0309</strain>
    </source>
</reference>
<reference evidence="2 3" key="2">
    <citation type="submission" date="2016-01" db="EMBL/GenBank/DDBJ databases">
        <title>Microcella alkaliphila JAM AC0309 whole genome shotgun sequence.</title>
        <authorList>
            <person name="Kurata A."/>
            <person name="Hirose Y."/>
            <person name="Kishimoto N."/>
            <person name="Kobayashi T."/>
        </authorList>
    </citation>
    <scope>NUCLEOTIDE SEQUENCE [LARGE SCALE GENOMIC DNA]</scope>
    <source>
        <strain evidence="2 3">JAM AC0309</strain>
    </source>
</reference>
<feature type="region of interest" description="Disordered" evidence="1">
    <location>
        <begin position="1"/>
        <end position="82"/>
    </location>
</feature>
<evidence type="ECO:0000313" key="3">
    <source>
        <dbReference type="Proteomes" id="UP000218965"/>
    </source>
</evidence>
<accession>A0A0U5B9U3</accession>
<protein>
    <submittedName>
        <fullName evidence="2">Plasmid partitioning protein</fullName>
    </submittedName>
</protein>
<proteinExistence type="predicted"/>
<gene>
    <name evidence="2" type="primary">repA2</name>
    <name evidence="2" type="ORF">MalAC0309_1737</name>
</gene>
<feature type="compositionally biased region" description="Basic and acidic residues" evidence="1">
    <location>
        <begin position="69"/>
        <end position="82"/>
    </location>
</feature>
<evidence type="ECO:0000256" key="1">
    <source>
        <dbReference type="SAM" id="MobiDB-lite"/>
    </source>
</evidence>
<sequence>MSERRDDPAERGEEAHDAGFASDDLEHPDDLEDGEQNVDGAYRDGMLGGGAIGGAIGAAANDAATGVPVRDDERRDEQEGRR</sequence>
<dbReference type="Proteomes" id="UP000218965">
    <property type="component" value="Chromosome"/>
</dbReference>